<evidence type="ECO:0000313" key="1">
    <source>
        <dbReference type="EMBL" id="PKI33671.1"/>
    </source>
</evidence>
<proteinExistence type="predicted"/>
<sequence length="2285" mass="249002">MLRKVGELACSCFLSPCRVCSPVRAYFHASQVSRACWLDPFATLPGLLARASFLSCFALSPSLPARASCYLAESAPRGSFLPCFASSPSLLARASCYLAGSAHPCEFTFMLRKFDKLACSCFLLPCRVFSSVRFYFDASQVRRACWLVRLATLLGLLTRARLLSCFAISRACWLIPLSTLLGLLSRASLLSCFASSPNLLTRAFATLPGLLTRASLLSYFASSPSLLTRATCNPIGSPSLLARASCYPAGSAHPYELTFMLRKLAKPAGSSLLRPYLARPSFDLTESAHPCELTFMLPKLAESAGSSLMRPYRVCSPVRAYFHASKVSRVCWIVPHATLSGLLTRASLLSCFPSSPTQFARAFATLPGLLTLSRACWLIPFATLLGLLTRASFLSCFAFSPSLPARASCYPAGSAPRASFLSCFASSPSLLARASCYPAGSAPRASFLSCFASSPSLLARAFATLPGLLARASFLSCFASSPNLLARATCNPIGSPHPCELTLLHRNFAEPTRSCFLRHCQPSLLARASYHHVGSAHPCEFTFMLCMLAEPARSCFLPPCRVCSPVRVYFLSSPVRRACRIILLPTMPGLLPVLVYFHASQVRRACSLVLLATLSGLLTRASLLSCFASSTSLLARASCHRARSAHPCELTFMLRKLAEPAGSSFLRPYRVCSPVQAYFHPLLVSRACGIVPHATLSGLLTRACLLSCFTSSPALLARAFATLPGLLAQFTFMLRKFADSARSCFLQPCRVCSPMRVYFHASQVRRLCSLVLLATLPGLLTYESLLSCFASSPSLLARASCYPAESAHPCEFTLMLRQFAVPAGSSYLQPCRARPSFDLTESAHPCELTFMLHKLAEPAGSSLFRPYRVCSPVRVYFHASLVSRACWLILLATLLGLLTHASLLSCFASSPNLLPRAFATLPGLLTLCRACWLVHLATLPGLLTYESLLSCFASSPSLLARASCYPAEFAHPCEFTLMLRQFAEPAGSSYLQPCRVCSPVRAYFHASQVSRACPLVLLATLPRLLTHAACSLVLLTTLPGLLARGSLLSCFPSSPSLLTRASCNLAESAPPCEFTFMLRMFAESARLCFLRPWRVCSPVRAYFHASQVRRDSSLMLLATLPGLLTRASLFSCFASLPSLLSRASCRHAESAHPCEFTFMLRKFAEPAPSCFLQRCRVDSPVRVCFHASQVRRLCSLVLLATLPGLLTRASLLSCFASSPGLLARASCYLAWSARPWEFTFMFRKFAEPARSCFLPPCRVCSLVLLANLAGLLTRASLLSCFASSPGLLARASCYLAWSARPWEFTFMFRKFAEPARSCFLPPCRVCSLVLLANLAGLLTRASLLSCFASSPGLLARASCYLAWSARPWEFTFMFRKFAEPARSCFLPPCRVCSLVLLANLAGLLTRASLLSCFASSPGLLARASCYLAWSARPWEFTFMFRKFAEPARSCFLPPCRVCSLVLLANLAGLLTRASLLSCFASSPGLLARASCYLAWSARPWEFTFMFRKFAEPARSCFLPPCRVCSLVLLANLAGLLTRASLLSCFASSPGLLARASCYLAWSARPWEFTFMFRKFAEPARSCFLPPCRVCSLVLLANLAGLLTRASLLSCFASSPGLLARASCYLAWSARPWEFTFMFRKFAEPARSCFLPPCRVCSLVLLANLAGLLTRASLLSCFASSPGLLARASCYLAWSARPWEFTFMFRKFAEPARSCFLPPCRVCSLVLLANLAGLLTRASLLSCFASSPGLLARASCYLAWSARPWEFTFMFRKFAEPARSCFLPPCRVCSLVLLANLAGLLTRASLLSCFASSPSLLARASCDLAGSANPCEFTFMLRKFAEPAPSCFLQRCRVDSPVRVCFHASQVRLAFSVVPLATLPVCSPVRVYFHASQVRRACWLVLLATLPGLLARASLLSSFVSSSSLLARASYHLAWSARPWEFTFMFPKFAEPAHSCFLQPCRVCSPVRVYFHASHVRRVCSLVLLATLAGLLTRASLLSFFKSSPSLMARASSDHAGTTSLLARASCHRAGSADPCDFTFMLRKLAKPAVSSLLRPYRVCSPVRAYFHAMQVSRACWLVPPATLPGLLTRVSLLSCFARSAHPCEFTYILRNFAEPAGSYILRPSQFTFLLRKFDEPACACFLPPCRVFSPVLVHFHAMQVCRACWLVLPATLQGLLIRASLLSCFASSPTLLARASCNLAGSAHSSPTLLTRAFATLPGLLTRASFLSCFASSPSLPARASCYPAGSAPRASFLSCFAISPSLLARPSCDLTGSAHPCKLTFILC</sequence>
<organism evidence="1 2">
    <name type="scientific">Punica granatum</name>
    <name type="common">Pomegranate</name>
    <dbReference type="NCBI Taxonomy" id="22663"/>
    <lineage>
        <taxon>Eukaryota</taxon>
        <taxon>Viridiplantae</taxon>
        <taxon>Streptophyta</taxon>
        <taxon>Embryophyta</taxon>
        <taxon>Tracheophyta</taxon>
        <taxon>Spermatophyta</taxon>
        <taxon>Magnoliopsida</taxon>
        <taxon>eudicotyledons</taxon>
        <taxon>Gunneridae</taxon>
        <taxon>Pentapetalae</taxon>
        <taxon>rosids</taxon>
        <taxon>malvids</taxon>
        <taxon>Myrtales</taxon>
        <taxon>Lythraceae</taxon>
        <taxon>Punica</taxon>
    </lineage>
</organism>
<dbReference type="Proteomes" id="UP000233551">
    <property type="component" value="Unassembled WGS sequence"/>
</dbReference>
<comment type="caution">
    <text evidence="1">The sequence shown here is derived from an EMBL/GenBank/DDBJ whole genome shotgun (WGS) entry which is preliminary data.</text>
</comment>
<dbReference type="EMBL" id="PGOL01006455">
    <property type="protein sequence ID" value="PKI33671.1"/>
    <property type="molecule type" value="Genomic_DNA"/>
</dbReference>
<gene>
    <name evidence="1" type="ORF">CRG98_045938</name>
</gene>
<name>A0A2I0HPP6_PUNGR</name>
<protein>
    <submittedName>
        <fullName evidence="1">Uncharacterized protein</fullName>
    </submittedName>
</protein>
<reference evidence="1 2" key="1">
    <citation type="submission" date="2017-11" db="EMBL/GenBank/DDBJ databases">
        <title>De-novo sequencing of pomegranate (Punica granatum L.) genome.</title>
        <authorList>
            <person name="Akparov Z."/>
            <person name="Amiraslanov A."/>
            <person name="Hajiyeva S."/>
            <person name="Abbasov M."/>
            <person name="Kaur K."/>
            <person name="Hamwieh A."/>
            <person name="Solovyev V."/>
            <person name="Salamov A."/>
            <person name="Braich B."/>
            <person name="Kosarev P."/>
            <person name="Mahmoud A."/>
            <person name="Hajiyev E."/>
            <person name="Babayeva S."/>
            <person name="Izzatullayeva V."/>
            <person name="Mammadov A."/>
            <person name="Mammadov A."/>
            <person name="Sharifova S."/>
            <person name="Ojaghi J."/>
            <person name="Eynullazada K."/>
            <person name="Bayramov B."/>
            <person name="Abdulazimova A."/>
            <person name="Shahmuradov I."/>
        </authorList>
    </citation>
    <scope>NUCLEOTIDE SEQUENCE [LARGE SCALE GENOMIC DNA]</scope>
    <source>
        <strain evidence="2">cv. AG2017</strain>
        <tissue evidence="1">Leaf</tissue>
    </source>
</reference>
<dbReference type="STRING" id="22663.A0A2I0HPP6"/>
<evidence type="ECO:0000313" key="2">
    <source>
        <dbReference type="Proteomes" id="UP000233551"/>
    </source>
</evidence>
<keyword evidence="2" id="KW-1185">Reference proteome</keyword>
<accession>A0A2I0HPP6</accession>